<gene>
    <name evidence="1" type="ORF">HY730_01425</name>
</gene>
<dbReference type="InterPro" id="IPR032568">
    <property type="entry name" value="DUF4926"/>
</dbReference>
<sequence>MADLFDVVELTVDIPERGLHAGMQGTIVECHPEGAYEAEFTNEQGETIDFLALYPNQFIVVWQAKTRAWVPLAERVAALVANLSEEAGSEVLDFARFLHMQRQRQRTGPSTNRKVMAKE</sequence>
<protein>
    <submittedName>
        <fullName evidence="1">DUF4926 domain-containing protein</fullName>
    </submittedName>
</protein>
<accession>A0A933GJK9</accession>
<evidence type="ECO:0000313" key="2">
    <source>
        <dbReference type="Proteomes" id="UP000772181"/>
    </source>
</evidence>
<dbReference type="Pfam" id="PF16277">
    <property type="entry name" value="DUF4926"/>
    <property type="match status" value="1"/>
</dbReference>
<name>A0A933GJK9_UNCTE</name>
<comment type="caution">
    <text evidence="1">The sequence shown here is derived from an EMBL/GenBank/DDBJ whole genome shotgun (WGS) entry which is preliminary data.</text>
</comment>
<reference evidence="1" key="1">
    <citation type="submission" date="2020-07" db="EMBL/GenBank/DDBJ databases">
        <title>Huge and variable diversity of episymbiotic CPR bacteria and DPANN archaea in groundwater ecosystems.</title>
        <authorList>
            <person name="He C.Y."/>
            <person name="Keren R."/>
            <person name="Whittaker M."/>
            <person name="Farag I.F."/>
            <person name="Doudna J."/>
            <person name="Cate J.H.D."/>
            <person name="Banfield J.F."/>
        </authorList>
    </citation>
    <scope>NUCLEOTIDE SEQUENCE</scope>
    <source>
        <strain evidence="1">NC_groundwater_1482_Ag_S-0.65um_47_24</strain>
    </source>
</reference>
<dbReference type="Proteomes" id="UP000772181">
    <property type="component" value="Unassembled WGS sequence"/>
</dbReference>
<evidence type="ECO:0000313" key="1">
    <source>
        <dbReference type="EMBL" id="MBI4595023.1"/>
    </source>
</evidence>
<proteinExistence type="predicted"/>
<dbReference type="EMBL" id="JACQWF010000068">
    <property type="protein sequence ID" value="MBI4595023.1"/>
    <property type="molecule type" value="Genomic_DNA"/>
</dbReference>
<dbReference type="AlphaFoldDB" id="A0A933GJK9"/>
<organism evidence="1 2">
    <name type="scientific">Tectimicrobiota bacterium</name>
    <dbReference type="NCBI Taxonomy" id="2528274"/>
    <lineage>
        <taxon>Bacteria</taxon>
        <taxon>Pseudomonadati</taxon>
        <taxon>Nitrospinota/Tectimicrobiota group</taxon>
        <taxon>Candidatus Tectimicrobiota</taxon>
    </lineage>
</organism>